<evidence type="ECO:0008006" key="4">
    <source>
        <dbReference type="Google" id="ProtNLM"/>
    </source>
</evidence>
<dbReference type="OrthoDB" id="331765at2759"/>
<reference evidence="3" key="2">
    <citation type="submission" date="2009-11" db="EMBL/GenBank/DDBJ databases">
        <title>The Genome Sequence of Allomyces macrogynus strain ATCC 38327.</title>
        <authorList>
            <consortium name="The Broad Institute Genome Sequencing Platform"/>
            <person name="Russ C."/>
            <person name="Cuomo C."/>
            <person name="Shea T."/>
            <person name="Young S.K."/>
            <person name="Zeng Q."/>
            <person name="Koehrsen M."/>
            <person name="Haas B."/>
            <person name="Borodovsky M."/>
            <person name="Guigo R."/>
            <person name="Alvarado L."/>
            <person name="Berlin A."/>
            <person name="Borenstein D."/>
            <person name="Chen Z."/>
            <person name="Engels R."/>
            <person name="Freedman E."/>
            <person name="Gellesch M."/>
            <person name="Goldberg J."/>
            <person name="Griggs A."/>
            <person name="Gujja S."/>
            <person name="Heiman D."/>
            <person name="Hepburn T."/>
            <person name="Howarth C."/>
            <person name="Jen D."/>
            <person name="Larson L."/>
            <person name="Lewis B."/>
            <person name="Mehta T."/>
            <person name="Park D."/>
            <person name="Pearson M."/>
            <person name="Roberts A."/>
            <person name="Saif S."/>
            <person name="Shenoy N."/>
            <person name="Sisk P."/>
            <person name="Stolte C."/>
            <person name="Sykes S."/>
            <person name="Walk T."/>
            <person name="White J."/>
            <person name="Yandava C."/>
            <person name="Burger G."/>
            <person name="Gray M.W."/>
            <person name="Holland P.W.H."/>
            <person name="King N."/>
            <person name="Lang F.B.F."/>
            <person name="Roger A.J."/>
            <person name="Ruiz-Trillo I."/>
            <person name="Lander E."/>
            <person name="Nusbaum C."/>
        </authorList>
    </citation>
    <scope>NUCLEOTIDE SEQUENCE [LARGE SCALE GENOMIC DNA]</scope>
    <source>
        <strain evidence="3">ATCC 38327</strain>
    </source>
</reference>
<dbReference type="PANTHER" id="PTHR28663:SF1">
    <property type="entry name" value="CILIA- AND FLAGELLA- ASSOCIATED PROTEIN 210"/>
    <property type="match status" value="1"/>
</dbReference>
<feature type="compositionally biased region" description="Low complexity" evidence="1">
    <location>
        <begin position="27"/>
        <end position="57"/>
    </location>
</feature>
<reference evidence="2 3" key="1">
    <citation type="submission" date="2009-11" db="EMBL/GenBank/DDBJ databases">
        <title>Annotation of Allomyces macrogynus ATCC 38327.</title>
        <authorList>
            <consortium name="The Broad Institute Genome Sequencing Platform"/>
            <person name="Russ C."/>
            <person name="Cuomo C."/>
            <person name="Burger G."/>
            <person name="Gray M.W."/>
            <person name="Holland P.W.H."/>
            <person name="King N."/>
            <person name="Lang F.B.F."/>
            <person name="Roger A.J."/>
            <person name="Ruiz-Trillo I."/>
            <person name="Young S.K."/>
            <person name="Zeng Q."/>
            <person name="Gargeya S."/>
            <person name="Fitzgerald M."/>
            <person name="Haas B."/>
            <person name="Abouelleil A."/>
            <person name="Alvarado L."/>
            <person name="Arachchi H.M."/>
            <person name="Berlin A."/>
            <person name="Chapman S.B."/>
            <person name="Gearin G."/>
            <person name="Goldberg J."/>
            <person name="Griggs A."/>
            <person name="Gujja S."/>
            <person name="Hansen M."/>
            <person name="Heiman D."/>
            <person name="Howarth C."/>
            <person name="Larimer J."/>
            <person name="Lui A."/>
            <person name="MacDonald P.J.P."/>
            <person name="McCowen C."/>
            <person name="Montmayeur A."/>
            <person name="Murphy C."/>
            <person name="Neiman D."/>
            <person name="Pearson M."/>
            <person name="Priest M."/>
            <person name="Roberts A."/>
            <person name="Saif S."/>
            <person name="Shea T."/>
            <person name="Sisk P."/>
            <person name="Stolte C."/>
            <person name="Sykes S."/>
            <person name="Wortman J."/>
            <person name="Nusbaum C."/>
            <person name="Birren B."/>
        </authorList>
    </citation>
    <scope>NUCLEOTIDE SEQUENCE [LARGE SCALE GENOMIC DNA]</scope>
    <source>
        <strain evidence="2 3">ATCC 38327</strain>
    </source>
</reference>
<evidence type="ECO:0000256" key="1">
    <source>
        <dbReference type="SAM" id="MobiDB-lite"/>
    </source>
</evidence>
<dbReference type="VEuPathDB" id="FungiDB:AMAG_13063"/>
<dbReference type="EMBL" id="GG745356">
    <property type="protein sequence ID" value="KNE68407.1"/>
    <property type="molecule type" value="Genomic_DNA"/>
</dbReference>
<sequence length="549" mass="61509">MASPPRATAPAPHKPGYYTGLAHDDPALLPALPTTRSPAGAAHSAPPTAAGLATAGAPGPPGSQIAFADYLRLHRAVADKDAKYHPPEWRRQAALQEEKKRLHEQSVAMVAKWNNTIAGQRKARLAAQHEKARAAEEQRQQIDQDWAVVKAAERQAMVERAKKMQYLQDVRVRQLNSQALITQVLKERQAQIDYKKTEHDLAAQRALDTLLSDLARLAAADAAAAARAQQVKAMQVAIAQTNRNMSEAHRTAHAQERADLRDWCAEQASAALAEDRADKARATRRKAQQTKELVEVLNWCVKDKHARDAHAKDEAAELDRIHGHILRIKERIALQRRATEAAMIRARIERNEATAEQQVPQLVAFHAARTEFLQKIEHAHDGDGDRRARAEAEQRARNTAATVEALQLGIEERRQQQVLARLEAADGRKASEAVARAAAHSAERRKERMKRIQAVYGDLYRKEIDDHSRAERAERAAHHREHQDAADRKLREDRDLHQFASHLCRDLRVLGNDPAPVAKKLAEMDLDPRARGLHFGEREDDTFHRLGLD</sequence>
<protein>
    <recommendedName>
        <fullName evidence="4">Trichohyalin-plectin-homology domain-containing protein</fullName>
    </recommendedName>
</protein>
<accession>A0A0L0T0Y2</accession>
<evidence type="ECO:0000313" key="3">
    <source>
        <dbReference type="Proteomes" id="UP000054350"/>
    </source>
</evidence>
<dbReference type="eggNOG" id="ENOG502QPZ3">
    <property type="taxonomic scope" value="Eukaryota"/>
</dbReference>
<dbReference type="AlphaFoldDB" id="A0A0L0T0Y2"/>
<proteinExistence type="predicted"/>
<name>A0A0L0T0Y2_ALLM3</name>
<evidence type="ECO:0000313" key="2">
    <source>
        <dbReference type="EMBL" id="KNE68407.1"/>
    </source>
</evidence>
<feature type="region of interest" description="Disordered" evidence="1">
    <location>
        <begin position="470"/>
        <end position="490"/>
    </location>
</feature>
<feature type="region of interest" description="Disordered" evidence="1">
    <location>
        <begin position="1"/>
        <end position="57"/>
    </location>
</feature>
<organism evidence="2 3">
    <name type="scientific">Allomyces macrogynus (strain ATCC 38327)</name>
    <name type="common">Allomyces javanicus var. macrogynus</name>
    <dbReference type="NCBI Taxonomy" id="578462"/>
    <lineage>
        <taxon>Eukaryota</taxon>
        <taxon>Fungi</taxon>
        <taxon>Fungi incertae sedis</taxon>
        <taxon>Blastocladiomycota</taxon>
        <taxon>Blastocladiomycetes</taxon>
        <taxon>Blastocladiales</taxon>
        <taxon>Blastocladiaceae</taxon>
        <taxon>Allomyces</taxon>
    </lineage>
</organism>
<keyword evidence="3" id="KW-1185">Reference proteome</keyword>
<gene>
    <name evidence="2" type="ORF">AMAG_13063</name>
</gene>
<dbReference type="Proteomes" id="UP000054350">
    <property type="component" value="Unassembled WGS sequence"/>
</dbReference>
<dbReference type="InterPro" id="IPR039986">
    <property type="entry name" value="CFAP210"/>
</dbReference>
<dbReference type="PANTHER" id="PTHR28663">
    <property type="entry name" value="COILED-COIL DOMAIN-CONTAINING PROTEIN 173"/>
    <property type="match status" value="1"/>
</dbReference>
<dbReference type="STRING" id="578462.A0A0L0T0Y2"/>